<evidence type="ECO:0000256" key="1">
    <source>
        <dbReference type="SAM" id="MobiDB-lite"/>
    </source>
</evidence>
<feature type="region of interest" description="Disordered" evidence="1">
    <location>
        <begin position="84"/>
        <end position="137"/>
    </location>
</feature>
<proteinExistence type="predicted"/>
<keyword evidence="3" id="KW-1185">Reference proteome</keyword>
<feature type="compositionally biased region" description="Acidic residues" evidence="1">
    <location>
        <begin position="88"/>
        <end position="100"/>
    </location>
</feature>
<gene>
    <name evidence="2" type="ORF">FJT64_015160</name>
</gene>
<dbReference type="OrthoDB" id="6356350at2759"/>
<evidence type="ECO:0000313" key="2">
    <source>
        <dbReference type="EMBL" id="KAF0314378.1"/>
    </source>
</evidence>
<dbReference type="AlphaFoldDB" id="A0A6A4XG57"/>
<name>A0A6A4XG57_AMPAM</name>
<comment type="caution">
    <text evidence="2">The sequence shown here is derived from an EMBL/GenBank/DDBJ whole genome shotgun (WGS) entry which is preliminary data.</text>
</comment>
<evidence type="ECO:0000313" key="3">
    <source>
        <dbReference type="Proteomes" id="UP000440578"/>
    </source>
</evidence>
<sequence length="154" mass="17000">MRTKDRQFQVSDRVYARGFGSGPVWSPGVVVSLLGATMAEVRLDDGRLWRRHFDQLRSAGDSAPKSRTETDVCDFVRLRERRDLAGGEPDESWLEDDQQEDPVVISDRRPAADAGQPEQSSESPGVQSSPAARLPSGACVCAGDQTFECARVYR</sequence>
<dbReference type="Proteomes" id="UP000440578">
    <property type="component" value="Unassembled WGS sequence"/>
</dbReference>
<organism evidence="2 3">
    <name type="scientific">Amphibalanus amphitrite</name>
    <name type="common">Striped barnacle</name>
    <name type="synonym">Balanus amphitrite</name>
    <dbReference type="NCBI Taxonomy" id="1232801"/>
    <lineage>
        <taxon>Eukaryota</taxon>
        <taxon>Metazoa</taxon>
        <taxon>Ecdysozoa</taxon>
        <taxon>Arthropoda</taxon>
        <taxon>Crustacea</taxon>
        <taxon>Multicrustacea</taxon>
        <taxon>Cirripedia</taxon>
        <taxon>Thoracica</taxon>
        <taxon>Thoracicalcarea</taxon>
        <taxon>Balanomorpha</taxon>
        <taxon>Balanoidea</taxon>
        <taxon>Balanidae</taxon>
        <taxon>Amphibalaninae</taxon>
        <taxon>Amphibalanus</taxon>
    </lineage>
</organism>
<protein>
    <submittedName>
        <fullName evidence="2">Uncharacterized protein</fullName>
    </submittedName>
</protein>
<dbReference type="EMBL" id="VIIS01000027">
    <property type="protein sequence ID" value="KAF0314378.1"/>
    <property type="molecule type" value="Genomic_DNA"/>
</dbReference>
<feature type="compositionally biased region" description="Polar residues" evidence="1">
    <location>
        <begin position="117"/>
        <end position="130"/>
    </location>
</feature>
<accession>A0A6A4XG57</accession>
<reference evidence="2 3" key="1">
    <citation type="submission" date="2019-07" db="EMBL/GenBank/DDBJ databases">
        <title>Draft genome assembly of a fouling barnacle, Amphibalanus amphitrite (Darwin, 1854): The first reference genome for Thecostraca.</title>
        <authorList>
            <person name="Kim W."/>
        </authorList>
    </citation>
    <scope>NUCLEOTIDE SEQUENCE [LARGE SCALE GENOMIC DNA]</scope>
    <source>
        <strain evidence="2">SNU_AA5</strain>
        <tissue evidence="2">Soma without cirri and trophi</tissue>
    </source>
</reference>